<sequence>MDRWSITLQWVGSNTLCHRAWPSAFLLALATGLPPQAALGAEPARPAYAELRVRIVDSGVLLDGPSPTVAAHSPLAAKLDAVKAAGAMEKRSWAEYNARLGVLLPFIANKTINPQVLFSPDAQASAIAPSGELAGVAIASFDSRPLKAGSLNFAVPGTGRSLASAPKLDAPSPARIYGLGAAAHGSSGSGDPNPELLKLKNAVEKLERRPSSNAHDEGAAIAQDAQLAFPLSSIPFGPTPAAYSVTVRVTCDDLAKYLPLLKEQGTELKFSACDQEHPQVSLMTVQFDLPGLDTVDEALPNPNPPSQPAPAGNLQLQSAQAGGTAVRDGLDALPPASFVTRIRELLRSPPASKTTPILVIVDDGFPSQEAYLETKKFFDEADEFLRKTYQLPLTWYSALPPDPYQLGIDAELKALPDNTAGPRGLQGCTSLQSKSCRLHSKGIEKSLQVFTQLVEGPQPVRVIWIPLVFAQPGAAALAYRLHRFSKVVPDEFLSERQQFSAKNLDSIQQEFFYMLSRKGVGYPETSADWAISRTYFGSILNYLRAYSAKRDTPVFVNLSWRTAADQSSSLPGRGRSWVMLVAAAGNPCTPDKKCERPTVVDDTIDSYNFLKFATYEDPSSFVVANVNATGQAVCNTARLDARDGTLAFPGGISDDCGTSFSAPRIAWLLAANERYSSAQDRNPDEWALGLRTRVASGRDPKACALPHNMSCLMPTPERLFPGLGLARRGPP</sequence>
<proteinExistence type="predicted"/>
<reference evidence="1 2" key="1">
    <citation type="submission" date="2016-10" db="EMBL/GenBank/DDBJ databases">
        <authorList>
            <person name="de Groot N.N."/>
        </authorList>
    </citation>
    <scope>NUCLEOTIDE SEQUENCE [LARGE SCALE GENOMIC DNA]</scope>
    <source>
        <strain evidence="1 2">LMG 24775</strain>
    </source>
</reference>
<dbReference type="GeneID" id="94692537"/>
<dbReference type="EMBL" id="FNPE01000020">
    <property type="protein sequence ID" value="SDZ36825.1"/>
    <property type="molecule type" value="Genomic_DNA"/>
</dbReference>
<evidence type="ECO:0008006" key="3">
    <source>
        <dbReference type="Google" id="ProtNLM"/>
    </source>
</evidence>
<protein>
    <recommendedName>
        <fullName evidence="3">Subtilase family protein</fullName>
    </recommendedName>
</protein>
<dbReference type="AlphaFoldDB" id="A0A1H3SGV7"/>
<name>A0A1H3SGV7_9BURK</name>
<dbReference type="Proteomes" id="UP000183417">
    <property type="component" value="Unassembled WGS sequence"/>
</dbReference>
<evidence type="ECO:0000313" key="1">
    <source>
        <dbReference type="EMBL" id="SDZ36825.1"/>
    </source>
</evidence>
<dbReference type="RefSeq" id="WP_074923227.1">
    <property type="nucleotide sequence ID" value="NZ_CP141274.1"/>
</dbReference>
<gene>
    <name evidence="1" type="ORF">SAMN05421547_12015</name>
</gene>
<organism evidence="1 2">
    <name type="scientific">Delftia lacustris</name>
    <dbReference type="NCBI Taxonomy" id="558537"/>
    <lineage>
        <taxon>Bacteria</taxon>
        <taxon>Pseudomonadati</taxon>
        <taxon>Pseudomonadota</taxon>
        <taxon>Betaproteobacteria</taxon>
        <taxon>Burkholderiales</taxon>
        <taxon>Comamonadaceae</taxon>
        <taxon>Delftia</taxon>
    </lineage>
</organism>
<accession>A0A1H3SGV7</accession>
<evidence type="ECO:0000313" key="2">
    <source>
        <dbReference type="Proteomes" id="UP000183417"/>
    </source>
</evidence>